<proteinExistence type="predicted"/>
<gene>
    <name evidence="1" type="ORF">GCM10017044_22970</name>
</gene>
<protein>
    <submittedName>
        <fullName evidence="1">Uncharacterized protein</fullName>
    </submittedName>
</protein>
<comment type="caution">
    <text evidence="1">The sequence shown here is derived from an EMBL/GenBank/DDBJ whole genome shotgun (WGS) entry which is preliminary data.</text>
</comment>
<sequence length="58" mass="6396">MLTIPVQFDISPTDGALIIKVHDYVVPDVRFSIGNIAPDRLEEMLRAGHDNKGGQYAT</sequence>
<name>A0A919AVW3_9PROT</name>
<evidence type="ECO:0000313" key="2">
    <source>
        <dbReference type="Proteomes" id="UP000630923"/>
    </source>
</evidence>
<dbReference type="Proteomes" id="UP000630923">
    <property type="component" value="Unassembled WGS sequence"/>
</dbReference>
<dbReference type="EMBL" id="BNCI01000002">
    <property type="protein sequence ID" value="GHF27328.1"/>
    <property type="molecule type" value="Genomic_DNA"/>
</dbReference>
<organism evidence="1 2">
    <name type="scientific">Kordiimonas sediminis</name>
    <dbReference type="NCBI Taxonomy" id="1735581"/>
    <lineage>
        <taxon>Bacteria</taxon>
        <taxon>Pseudomonadati</taxon>
        <taxon>Pseudomonadota</taxon>
        <taxon>Alphaproteobacteria</taxon>
        <taxon>Kordiimonadales</taxon>
        <taxon>Kordiimonadaceae</taxon>
        <taxon>Kordiimonas</taxon>
    </lineage>
</organism>
<reference evidence="1" key="2">
    <citation type="submission" date="2020-09" db="EMBL/GenBank/DDBJ databases">
        <authorList>
            <person name="Sun Q."/>
            <person name="Kim S."/>
        </authorList>
    </citation>
    <scope>NUCLEOTIDE SEQUENCE</scope>
    <source>
        <strain evidence="1">KCTC 42590</strain>
    </source>
</reference>
<dbReference type="AlphaFoldDB" id="A0A919AVW3"/>
<accession>A0A919AVW3</accession>
<reference evidence="1" key="1">
    <citation type="journal article" date="2014" name="Int. J. Syst. Evol. Microbiol.">
        <title>Complete genome sequence of Corynebacterium casei LMG S-19264T (=DSM 44701T), isolated from a smear-ripened cheese.</title>
        <authorList>
            <consortium name="US DOE Joint Genome Institute (JGI-PGF)"/>
            <person name="Walter F."/>
            <person name="Albersmeier A."/>
            <person name="Kalinowski J."/>
            <person name="Ruckert C."/>
        </authorList>
    </citation>
    <scope>NUCLEOTIDE SEQUENCE</scope>
    <source>
        <strain evidence="1">KCTC 42590</strain>
    </source>
</reference>
<evidence type="ECO:0000313" key="1">
    <source>
        <dbReference type="EMBL" id="GHF27328.1"/>
    </source>
</evidence>
<keyword evidence="2" id="KW-1185">Reference proteome</keyword>